<keyword evidence="2" id="KW-1185">Reference proteome</keyword>
<comment type="caution">
    <text evidence="1">The sequence shown here is derived from an EMBL/GenBank/DDBJ whole genome shotgun (WGS) entry which is preliminary data.</text>
</comment>
<organism evidence="1 2">
    <name type="scientific">Rhizobium rhizoryzae</name>
    <dbReference type="NCBI Taxonomy" id="451876"/>
    <lineage>
        <taxon>Bacteria</taxon>
        <taxon>Pseudomonadati</taxon>
        <taxon>Pseudomonadota</taxon>
        <taxon>Alphaproteobacteria</taxon>
        <taxon>Hyphomicrobiales</taxon>
        <taxon>Rhizobiaceae</taxon>
        <taxon>Rhizobium/Agrobacterium group</taxon>
        <taxon>Rhizobium</taxon>
    </lineage>
</organism>
<proteinExistence type="predicted"/>
<dbReference type="RefSeq" id="WP_165130346.1">
    <property type="nucleotide sequence ID" value="NZ_CP049247.1"/>
</dbReference>
<gene>
    <name evidence="1" type="ORF">GGQ72_004384</name>
</gene>
<accession>A0A7W6LK37</accession>
<dbReference type="AlphaFoldDB" id="A0A7W6LK37"/>
<name>A0A7W6LK37_9HYPH</name>
<dbReference type="EMBL" id="JACIEC010000012">
    <property type="protein sequence ID" value="MBB4145818.1"/>
    <property type="molecule type" value="Genomic_DNA"/>
</dbReference>
<sequence length="762" mass="83366">MTKRKIFNQNEKIVSQDVTAIGQHVFESVENLTGDVAGYPHHYASVTVSQDGATKVVINPGRLLVFDKLYDLDAAFTVDLTERLPLVLGDTVWVALLLRGKTVTETALRPVRTNVDTGATDLQAVAKTEHLTVECFVQAGIAGPTPLKPTVAETECVVAWVKLAQTGIQTIEMEGKNRARTLYEVEGRVTILEARMEAIEQVAATLRTDLSAISAKQREAVRPEIFNQVRLDVSALKRALRLFENDPRAYWYDSALVPDRWDTQNSLWLARIKEGIRFGWASYRDMQLALLNPANPDVIIRNNLMLPKFTEKVKLSVTGGTGSKTISQIVHTVITPVRREISRSSVSYGPVVQVCQNQQDWAAAGLADSRPGQTLAVAGETFNVVGQSTDGIGGAWNADPASAGHKNYDVQSVSVSTWTEVYWDYVTETFGLNGSVIGQTWLNSQPMIVTGFRIPFTRVGGDGDVHLVLYECGASGLPDLNRAIERVTVPHANLAVGMVTFPIRPALIEPGKRYSWSLVTTGNHAIAFSTDNKFAQGSSWLMTDGAVIIGSPTEDYDFELLGCEFASTRTVVEFEPLTLENGITFMRLVASGWAPSGTSQLWQWQPQGDTQWYDMSPENADILYGLPPLIRLRLIMVGTTDLAPAIVLDSKARGETGRTRGDMRALSKSIAFGLSTTAVTVDLIIDRWKDAEHTAAVKLISGGVTRTPTATSIWQDPENAIRRRLTATFTGIPTTTSAAVQIEGTKTGVDEWFGESVFVMAD</sequence>
<reference evidence="1 2" key="1">
    <citation type="submission" date="2020-08" db="EMBL/GenBank/DDBJ databases">
        <title>Genomic Encyclopedia of Type Strains, Phase IV (KMG-IV): sequencing the most valuable type-strain genomes for metagenomic binning, comparative biology and taxonomic classification.</title>
        <authorList>
            <person name="Goeker M."/>
        </authorList>
    </citation>
    <scope>NUCLEOTIDE SEQUENCE [LARGE SCALE GENOMIC DNA]</scope>
    <source>
        <strain evidence="1 2">DSM 29514</strain>
    </source>
</reference>
<evidence type="ECO:0000313" key="1">
    <source>
        <dbReference type="EMBL" id="MBB4145818.1"/>
    </source>
</evidence>
<evidence type="ECO:0000313" key="2">
    <source>
        <dbReference type="Proteomes" id="UP000519897"/>
    </source>
</evidence>
<protein>
    <submittedName>
        <fullName evidence="1">Uncharacterized protein</fullName>
    </submittedName>
</protein>
<dbReference type="Proteomes" id="UP000519897">
    <property type="component" value="Unassembled WGS sequence"/>
</dbReference>